<evidence type="ECO:0000256" key="13">
    <source>
        <dbReference type="RuleBase" id="RU004468"/>
    </source>
</evidence>
<comment type="caution">
    <text evidence="15">The sequence shown here is derived from an EMBL/GenBank/DDBJ whole genome shotgun (WGS) entry which is preliminary data.</text>
</comment>
<dbReference type="EMBL" id="QGKW02002005">
    <property type="protein sequence ID" value="KAF2541146.1"/>
    <property type="molecule type" value="Genomic_DNA"/>
</dbReference>
<keyword evidence="6" id="KW-0926">Vacuole</keyword>
<keyword evidence="14" id="KW-0732">Signal</keyword>
<evidence type="ECO:0000256" key="5">
    <source>
        <dbReference type="ARBA" id="ARBA00012250"/>
    </source>
</evidence>
<comment type="catalytic activity">
    <reaction evidence="10">
        <text>a thioglucoside + H2O = a sugar + a thiol.</text>
        <dbReference type="EC" id="3.2.1.147"/>
    </reaction>
</comment>
<organism evidence="15 16">
    <name type="scientific">Brassica cretica</name>
    <name type="common">Mustard</name>
    <dbReference type="NCBI Taxonomy" id="69181"/>
    <lineage>
        <taxon>Eukaryota</taxon>
        <taxon>Viridiplantae</taxon>
        <taxon>Streptophyta</taxon>
        <taxon>Embryophyta</taxon>
        <taxon>Tracheophyta</taxon>
        <taxon>Spermatophyta</taxon>
        <taxon>Magnoliopsida</taxon>
        <taxon>eudicotyledons</taxon>
        <taxon>Gunneridae</taxon>
        <taxon>Pentapetalae</taxon>
        <taxon>rosids</taxon>
        <taxon>malvids</taxon>
        <taxon>Brassicales</taxon>
        <taxon>Brassicaceae</taxon>
        <taxon>Brassiceae</taxon>
        <taxon>Brassica</taxon>
    </lineage>
</organism>
<proteinExistence type="inferred from homology"/>
<evidence type="ECO:0000256" key="14">
    <source>
        <dbReference type="SAM" id="SignalP"/>
    </source>
</evidence>
<dbReference type="GO" id="GO:0005975">
    <property type="term" value="P:carbohydrate metabolic process"/>
    <property type="evidence" value="ECO:0007669"/>
    <property type="project" value="InterPro"/>
</dbReference>
<dbReference type="EC" id="3.2.1.147" evidence="5"/>
<evidence type="ECO:0000256" key="9">
    <source>
        <dbReference type="ARBA" id="ARBA00032797"/>
    </source>
</evidence>
<evidence type="ECO:0000256" key="6">
    <source>
        <dbReference type="ARBA" id="ARBA00022554"/>
    </source>
</evidence>
<evidence type="ECO:0000256" key="2">
    <source>
        <dbReference type="ARBA" id="ARBA00004116"/>
    </source>
</evidence>
<dbReference type="PANTHER" id="PTHR10353">
    <property type="entry name" value="GLYCOSYL HYDROLASE"/>
    <property type="match status" value="1"/>
</dbReference>
<comment type="similarity">
    <text evidence="3 12">Belongs to the glycosyl hydrolase 1 family.</text>
</comment>
<feature type="chain" id="PRO_5035886138" description="thioglucosidase" evidence="14">
    <location>
        <begin position="20"/>
        <end position="348"/>
    </location>
</feature>
<evidence type="ECO:0000313" key="15">
    <source>
        <dbReference type="EMBL" id="KAF2541146.1"/>
    </source>
</evidence>
<evidence type="ECO:0000256" key="4">
    <source>
        <dbReference type="ARBA" id="ARBA00011738"/>
    </source>
</evidence>
<dbReference type="InterPro" id="IPR001360">
    <property type="entry name" value="Glyco_hydro_1"/>
</dbReference>
<dbReference type="InterPro" id="IPR018120">
    <property type="entry name" value="Glyco_hydro_1_AS"/>
</dbReference>
<dbReference type="PANTHER" id="PTHR10353:SF312">
    <property type="entry name" value="THIOGLUCOSIDASE"/>
    <property type="match status" value="1"/>
</dbReference>
<dbReference type="GO" id="GO:0005773">
    <property type="term" value="C:vacuole"/>
    <property type="evidence" value="ECO:0007669"/>
    <property type="project" value="UniProtKB-SubCell"/>
</dbReference>
<sequence length="348" mass="40040">MNNLPIFVFIIILQSLILSSSCLYQNSSQNILQDSSPFPSDFLFGTASSAYQYEGAFLTEGKGLNNWDIFTHENPGKIRDENNGDMAVDQYHRFKEDIQLMTSLGVNGYRFSISWSRVLPHREAAERAQSFYSNWILDPIIYGKYPKEMVNVLGSALPRFSRKEVENLKQLRLDFIGINHYTSYFIQDCLFTTCNAGDGASKAQGFALKLDRKGNVSIGELTDVNWQHIHPEGFRKTLNYLKNRYHNIPMFITENGFGDLQKPETTLTELLNDTKRIQYMSGYLDALQSAMRDGANVKGYFAWSLLDNFEWLYGYKLRFGLFHVDYTSLKRTPKLSASCKKLIAILWY</sequence>
<feature type="signal peptide" evidence="14">
    <location>
        <begin position="1"/>
        <end position="19"/>
    </location>
</feature>
<evidence type="ECO:0000256" key="11">
    <source>
        <dbReference type="PROSITE-ProRule" id="PRU10055"/>
    </source>
</evidence>
<comment type="function">
    <text evidence="1">Degradation of glucosinolates (glucose residue linked by a thioglucoside bound to an amino acid derivative) to glucose, sulfate and any of the products: thiocyanates, isothiocyanates, nitriles, epithionitriles or oxazolidine-2-thiones.</text>
</comment>
<dbReference type="InterPro" id="IPR033132">
    <property type="entry name" value="GH_1_N_CS"/>
</dbReference>
<protein>
    <recommendedName>
        <fullName evidence="5">thioglucosidase</fullName>
        <ecNumber evidence="5">3.2.1.147</ecNumber>
    </recommendedName>
    <alternativeName>
        <fullName evidence="8">Sinigrinase</fullName>
    </alternativeName>
    <alternativeName>
        <fullName evidence="9">Thioglucosidase</fullName>
    </alternativeName>
</protein>
<comment type="subcellular location">
    <subcellularLocation>
        <location evidence="2">Vacuole</location>
    </subcellularLocation>
</comment>
<dbReference type="Pfam" id="PF00232">
    <property type="entry name" value="Glyco_hydro_1"/>
    <property type="match status" value="2"/>
</dbReference>
<keyword evidence="7 13" id="KW-0378">Hydrolase</keyword>
<dbReference type="GO" id="GO:0019137">
    <property type="term" value="F:thioglucosidase activity"/>
    <property type="evidence" value="ECO:0007669"/>
    <property type="project" value="UniProtKB-EC"/>
</dbReference>
<feature type="active site" description="Nucleophile" evidence="11">
    <location>
        <position position="254"/>
    </location>
</feature>
<evidence type="ECO:0000256" key="7">
    <source>
        <dbReference type="ARBA" id="ARBA00022801"/>
    </source>
</evidence>
<dbReference type="Proteomes" id="UP000712281">
    <property type="component" value="Unassembled WGS sequence"/>
</dbReference>
<dbReference type="SUPFAM" id="SSF51445">
    <property type="entry name" value="(Trans)glycosidases"/>
    <property type="match status" value="1"/>
</dbReference>
<dbReference type="InterPro" id="IPR017853">
    <property type="entry name" value="GH"/>
</dbReference>
<gene>
    <name evidence="15" type="ORF">F2Q68_00031709</name>
</gene>
<keyword evidence="13" id="KW-0326">Glycosidase</keyword>
<dbReference type="PROSITE" id="PS00572">
    <property type="entry name" value="GLYCOSYL_HYDROL_F1_1"/>
    <property type="match status" value="1"/>
</dbReference>
<dbReference type="PROSITE" id="PS00653">
    <property type="entry name" value="GLYCOSYL_HYDROL_F1_2"/>
    <property type="match status" value="1"/>
</dbReference>
<name>A0A8S9G9E8_BRACR</name>
<evidence type="ECO:0000256" key="8">
    <source>
        <dbReference type="ARBA" id="ARBA00032643"/>
    </source>
</evidence>
<evidence type="ECO:0000256" key="1">
    <source>
        <dbReference type="ARBA" id="ARBA00003014"/>
    </source>
</evidence>
<evidence type="ECO:0000256" key="3">
    <source>
        <dbReference type="ARBA" id="ARBA00010838"/>
    </source>
</evidence>
<evidence type="ECO:0000256" key="10">
    <source>
        <dbReference type="ARBA" id="ARBA00034026"/>
    </source>
</evidence>
<dbReference type="GO" id="GO:0008422">
    <property type="term" value="F:beta-glucosidase activity"/>
    <property type="evidence" value="ECO:0007669"/>
    <property type="project" value="TreeGrafter"/>
</dbReference>
<accession>A0A8S9G9E8</accession>
<dbReference type="Gene3D" id="3.20.20.80">
    <property type="entry name" value="Glycosidases"/>
    <property type="match status" value="2"/>
</dbReference>
<dbReference type="AlphaFoldDB" id="A0A8S9G9E8"/>
<comment type="subunit">
    <text evidence="4">Homodimer.</text>
</comment>
<evidence type="ECO:0000256" key="12">
    <source>
        <dbReference type="RuleBase" id="RU003690"/>
    </source>
</evidence>
<evidence type="ECO:0000313" key="16">
    <source>
        <dbReference type="Proteomes" id="UP000712281"/>
    </source>
</evidence>
<dbReference type="PRINTS" id="PR00131">
    <property type="entry name" value="GLHYDRLASE1"/>
</dbReference>
<reference evidence="15" key="1">
    <citation type="submission" date="2019-12" db="EMBL/GenBank/DDBJ databases">
        <title>Genome sequencing and annotation of Brassica cretica.</title>
        <authorList>
            <person name="Studholme D.J."/>
            <person name="Sarris P.F."/>
        </authorList>
    </citation>
    <scope>NUCLEOTIDE SEQUENCE</scope>
    <source>
        <strain evidence="15">PFS-001/15</strain>
        <tissue evidence="15">Leaf</tissue>
    </source>
</reference>